<accession>A0A8H8CK56</accession>
<sequence length="335" mass="37196">MSSEDQIIHQWLATQEEKRAAVRRYITRIDEFRKAILNEKGLTKKDRDSYLQQLDTARQLVASLEKKLNGFINAIWNWNSVRKIQIPAIEVMLNDLEKSFSDASAATKFTIPIISHEAREAIERAVSLTQPQVQQPQVQSQVPTSLPPPPRLHGHVETTHITQKPMHLSGGAQASLVGSGIIGISESSLYSAPEHQSQYIAVESASTDEPETGYASPHRHIHTQNLSISSTNTFGYPKHSHHHGDKQALIHGLQYMSSSQQGEHNDNSSILSTSSSGYGTEEGQTPTHWTNQQGQQDHSEGRHRAGHSVNVSVSSSNTFGYPSNFDTEQEQTPQI</sequence>
<evidence type="ECO:0000256" key="1">
    <source>
        <dbReference type="SAM" id="Coils"/>
    </source>
</evidence>
<keyword evidence="1" id="KW-0175">Coiled coil</keyword>
<reference evidence="3" key="1">
    <citation type="submission" date="2021-02" db="EMBL/GenBank/DDBJ databases">
        <title>Psilocybe cubensis genome.</title>
        <authorList>
            <person name="Mckernan K.J."/>
            <person name="Crawford S."/>
            <person name="Trippe A."/>
            <person name="Kane L.T."/>
            <person name="Mclaughlin S."/>
        </authorList>
    </citation>
    <scope>NUCLEOTIDE SEQUENCE [LARGE SCALE GENOMIC DNA]</scope>
    <source>
        <strain evidence="3">MGC-MH-2018</strain>
    </source>
</reference>
<feature type="compositionally biased region" description="Low complexity" evidence="2">
    <location>
        <begin position="268"/>
        <end position="283"/>
    </location>
</feature>
<evidence type="ECO:0000313" key="3">
    <source>
        <dbReference type="EMBL" id="KAG5168020.1"/>
    </source>
</evidence>
<feature type="compositionally biased region" description="Low complexity" evidence="2">
    <location>
        <begin position="308"/>
        <end position="317"/>
    </location>
</feature>
<feature type="coiled-coil region" evidence="1">
    <location>
        <begin position="47"/>
        <end position="74"/>
    </location>
</feature>
<feature type="compositionally biased region" description="Polar residues" evidence="2">
    <location>
        <begin position="318"/>
        <end position="335"/>
    </location>
</feature>
<dbReference type="AlphaFoldDB" id="A0A8H8CK56"/>
<evidence type="ECO:0000256" key="2">
    <source>
        <dbReference type="SAM" id="MobiDB-lite"/>
    </source>
</evidence>
<comment type="caution">
    <text evidence="3">The sequence shown here is derived from an EMBL/GenBank/DDBJ whole genome shotgun (WGS) entry which is preliminary data.</text>
</comment>
<name>A0A8H8CK56_PSICU</name>
<organism evidence="3">
    <name type="scientific">Psilocybe cubensis</name>
    <name type="common">Psychedelic mushroom</name>
    <name type="synonym">Stropharia cubensis</name>
    <dbReference type="NCBI Taxonomy" id="181762"/>
    <lineage>
        <taxon>Eukaryota</taxon>
        <taxon>Fungi</taxon>
        <taxon>Dikarya</taxon>
        <taxon>Basidiomycota</taxon>
        <taxon>Agaricomycotina</taxon>
        <taxon>Agaricomycetes</taxon>
        <taxon>Agaricomycetidae</taxon>
        <taxon>Agaricales</taxon>
        <taxon>Agaricineae</taxon>
        <taxon>Strophariaceae</taxon>
        <taxon>Psilocybe</taxon>
    </lineage>
</organism>
<feature type="compositionally biased region" description="Polar residues" evidence="2">
    <location>
        <begin position="284"/>
        <end position="296"/>
    </location>
</feature>
<protein>
    <submittedName>
        <fullName evidence="3">Uncharacterized protein</fullName>
    </submittedName>
</protein>
<feature type="region of interest" description="Disordered" evidence="2">
    <location>
        <begin position="258"/>
        <end position="335"/>
    </location>
</feature>
<proteinExistence type="predicted"/>
<dbReference type="EMBL" id="JAFIQS010000006">
    <property type="protein sequence ID" value="KAG5168020.1"/>
    <property type="molecule type" value="Genomic_DNA"/>
</dbReference>
<gene>
    <name evidence="3" type="ORF">JR316_006612</name>
</gene>